<dbReference type="EMBL" id="JABSTU010000010">
    <property type="protein sequence ID" value="KAH8020099.1"/>
    <property type="molecule type" value="Genomic_DNA"/>
</dbReference>
<evidence type="ECO:0000313" key="2">
    <source>
        <dbReference type="Proteomes" id="UP000821866"/>
    </source>
</evidence>
<accession>A0A9J6DDM9</accession>
<sequence>MECKQFLVVVAKKILERSPLKSSLVRNLSDLDSQLMCSKPDQCLLDLRKVLDILTIAGRLSDSRRECVLAEYTEMLEEFKHELCLFEKSVNRLDEFFRELLSFYPSYKELWETTKLLLVLSHGQASVERWFSVNCQIFVENFKGLRIFCSVSYVTWWKGQVAF</sequence>
<organism evidence="1 2">
    <name type="scientific">Rhipicephalus microplus</name>
    <name type="common">Cattle tick</name>
    <name type="synonym">Boophilus microplus</name>
    <dbReference type="NCBI Taxonomy" id="6941"/>
    <lineage>
        <taxon>Eukaryota</taxon>
        <taxon>Metazoa</taxon>
        <taxon>Ecdysozoa</taxon>
        <taxon>Arthropoda</taxon>
        <taxon>Chelicerata</taxon>
        <taxon>Arachnida</taxon>
        <taxon>Acari</taxon>
        <taxon>Parasitiformes</taxon>
        <taxon>Ixodida</taxon>
        <taxon>Ixodoidea</taxon>
        <taxon>Ixodidae</taxon>
        <taxon>Rhipicephalinae</taxon>
        <taxon>Rhipicephalus</taxon>
        <taxon>Boophilus</taxon>
    </lineage>
</organism>
<name>A0A9J6DDM9_RHIMP</name>
<proteinExistence type="predicted"/>
<keyword evidence="2" id="KW-1185">Reference proteome</keyword>
<dbReference type="Proteomes" id="UP000821866">
    <property type="component" value="Chromosome 8"/>
</dbReference>
<reference evidence="1" key="1">
    <citation type="journal article" date="2020" name="Cell">
        <title>Large-Scale Comparative Analyses of Tick Genomes Elucidate Their Genetic Diversity and Vector Capacities.</title>
        <authorList>
            <consortium name="Tick Genome and Microbiome Consortium (TIGMIC)"/>
            <person name="Jia N."/>
            <person name="Wang J."/>
            <person name="Shi W."/>
            <person name="Du L."/>
            <person name="Sun Y."/>
            <person name="Zhan W."/>
            <person name="Jiang J.F."/>
            <person name="Wang Q."/>
            <person name="Zhang B."/>
            <person name="Ji P."/>
            <person name="Bell-Sakyi L."/>
            <person name="Cui X.M."/>
            <person name="Yuan T.T."/>
            <person name="Jiang B.G."/>
            <person name="Yang W.F."/>
            <person name="Lam T.T."/>
            <person name="Chang Q.C."/>
            <person name="Ding S.J."/>
            <person name="Wang X.J."/>
            <person name="Zhu J.G."/>
            <person name="Ruan X.D."/>
            <person name="Zhao L."/>
            <person name="Wei J.T."/>
            <person name="Ye R.Z."/>
            <person name="Que T.C."/>
            <person name="Du C.H."/>
            <person name="Zhou Y.H."/>
            <person name="Cheng J.X."/>
            <person name="Dai P.F."/>
            <person name="Guo W.B."/>
            <person name="Han X.H."/>
            <person name="Huang E.J."/>
            <person name="Li L.F."/>
            <person name="Wei W."/>
            <person name="Gao Y.C."/>
            <person name="Liu J.Z."/>
            <person name="Shao H.Z."/>
            <person name="Wang X."/>
            <person name="Wang C.C."/>
            <person name="Yang T.C."/>
            <person name="Huo Q.B."/>
            <person name="Li W."/>
            <person name="Chen H.Y."/>
            <person name="Chen S.E."/>
            <person name="Zhou L.G."/>
            <person name="Ni X.B."/>
            <person name="Tian J.H."/>
            <person name="Sheng Y."/>
            <person name="Liu T."/>
            <person name="Pan Y.S."/>
            <person name="Xia L.Y."/>
            <person name="Li J."/>
            <person name="Zhao F."/>
            <person name="Cao W.C."/>
        </authorList>
    </citation>
    <scope>NUCLEOTIDE SEQUENCE</scope>
    <source>
        <strain evidence="1">Rmic-2018</strain>
    </source>
</reference>
<dbReference type="AlphaFoldDB" id="A0A9J6DDM9"/>
<protein>
    <submittedName>
        <fullName evidence="1">Uncharacterized protein</fullName>
    </submittedName>
</protein>
<gene>
    <name evidence="1" type="ORF">HPB51_024461</name>
</gene>
<evidence type="ECO:0000313" key="1">
    <source>
        <dbReference type="EMBL" id="KAH8020099.1"/>
    </source>
</evidence>
<reference evidence="1" key="2">
    <citation type="submission" date="2021-09" db="EMBL/GenBank/DDBJ databases">
        <authorList>
            <person name="Jia N."/>
            <person name="Wang J."/>
            <person name="Shi W."/>
            <person name="Du L."/>
            <person name="Sun Y."/>
            <person name="Zhan W."/>
            <person name="Jiang J."/>
            <person name="Wang Q."/>
            <person name="Zhang B."/>
            <person name="Ji P."/>
            <person name="Sakyi L.B."/>
            <person name="Cui X."/>
            <person name="Yuan T."/>
            <person name="Jiang B."/>
            <person name="Yang W."/>
            <person name="Lam T.T.-Y."/>
            <person name="Chang Q."/>
            <person name="Ding S."/>
            <person name="Wang X."/>
            <person name="Zhu J."/>
            <person name="Ruan X."/>
            <person name="Zhao L."/>
            <person name="Wei J."/>
            <person name="Que T."/>
            <person name="Du C."/>
            <person name="Cheng J."/>
            <person name="Dai P."/>
            <person name="Han X."/>
            <person name="Huang E."/>
            <person name="Gao Y."/>
            <person name="Liu J."/>
            <person name="Shao H."/>
            <person name="Ye R."/>
            <person name="Li L."/>
            <person name="Wei W."/>
            <person name="Wang X."/>
            <person name="Wang C."/>
            <person name="Huo Q."/>
            <person name="Li W."/>
            <person name="Guo W."/>
            <person name="Chen H."/>
            <person name="Chen S."/>
            <person name="Zhou L."/>
            <person name="Zhou L."/>
            <person name="Ni X."/>
            <person name="Tian J."/>
            <person name="Zhou Y."/>
            <person name="Sheng Y."/>
            <person name="Liu T."/>
            <person name="Pan Y."/>
            <person name="Xia L."/>
            <person name="Li J."/>
            <person name="Zhao F."/>
            <person name="Cao W."/>
        </authorList>
    </citation>
    <scope>NUCLEOTIDE SEQUENCE</scope>
    <source>
        <strain evidence="1">Rmic-2018</strain>
        <tissue evidence="1">Larvae</tissue>
    </source>
</reference>
<comment type="caution">
    <text evidence="1">The sequence shown here is derived from an EMBL/GenBank/DDBJ whole genome shotgun (WGS) entry which is preliminary data.</text>
</comment>